<accession>A0A2H3DA10</accession>
<proteinExistence type="predicted"/>
<dbReference type="AlphaFoldDB" id="A0A2H3DA10"/>
<dbReference type="Proteomes" id="UP000217790">
    <property type="component" value="Unassembled WGS sequence"/>
</dbReference>
<feature type="non-terminal residue" evidence="1">
    <location>
        <position position="1"/>
    </location>
</feature>
<dbReference type="InParanoid" id="A0A2H3DA10"/>
<dbReference type="EMBL" id="KZ293660">
    <property type="protein sequence ID" value="PBK92059.1"/>
    <property type="molecule type" value="Genomic_DNA"/>
</dbReference>
<protein>
    <submittedName>
        <fullName evidence="1">Uncharacterized protein</fullName>
    </submittedName>
</protein>
<evidence type="ECO:0000313" key="1">
    <source>
        <dbReference type="EMBL" id="PBK92059.1"/>
    </source>
</evidence>
<sequence length="186" mass="20404">YNECTLTILAISTRVDGEKILNEAENEQYDEKQCYSGTNSKNAPLMSLKAVAEETVKPDNNQDGLEMVKKDISNKLITKVPLDVSTDAVYNSIKLETPSTVCSTQAASASEEEASRFMFFEFDRVAKGDGKGIPLLCLAEWNGTAVTGLAKLDYSPLFTSPTLKKLELIHEEQLESDTTVTAIVVK</sequence>
<keyword evidence="2" id="KW-1185">Reference proteome</keyword>
<organism evidence="1 2">
    <name type="scientific">Armillaria gallica</name>
    <name type="common">Bulbous honey fungus</name>
    <name type="synonym">Armillaria bulbosa</name>
    <dbReference type="NCBI Taxonomy" id="47427"/>
    <lineage>
        <taxon>Eukaryota</taxon>
        <taxon>Fungi</taxon>
        <taxon>Dikarya</taxon>
        <taxon>Basidiomycota</taxon>
        <taxon>Agaricomycotina</taxon>
        <taxon>Agaricomycetes</taxon>
        <taxon>Agaricomycetidae</taxon>
        <taxon>Agaricales</taxon>
        <taxon>Marasmiineae</taxon>
        <taxon>Physalacriaceae</taxon>
        <taxon>Armillaria</taxon>
    </lineage>
</organism>
<evidence type="ECO:0000313" key="2">
    <source>
        <dbReference type="Proteomes" id="UP000217790"/>
    </source>
</evidence>
<name>A0A2H3DA10_ARMGA</name>
<gene>
    <name evidence="1" type="ORF">ARMGADRAFT_1031517</name>
</gene>
<reference evidence="2" key="1">
    <citation type="journal article" date="2017" name="Nat. Ecol. Evol.">
        <title>Genome expansion and lineage-specific genetic innovations in the forest pathogenic fungi Armillaria.</title>
        <authorList>
            <person name="Sipos G."/>
            <person name="Prasanna A.N."/>
            <person name="Walter M.C."/>
            <person name="O'Connor E."/>
            <person name="Balint B."/>
            <person name="Krizsan K."/>
            <person name="Kiss B."/>
            <person name="Hess J."/>
            <person name="Varga T."/>
            <person name="Slot J."/>
            <person name="Riley R."/>
            <person name="Boka B."/>
            <person name="Rigling D."/>
            <person name="Barry K."/>
            <person name="Lee J."/>
            <person name="Mihaltcheva S."/>
            <person name="LaButti K."/>
            <person name="Lipzen A."/>
            <person name="Waldron R."/>
            <person name="Moloney N.M."/>
            <person name="Sperisen C."/>
            <person name="Kredics L."/>
            <person name="Vagvoelgyi C."/>
            <person name="Patrignani A."/>
            <person name="Fitzpatrick D."/>
            <person name="Nagy I."/>
            <person name="Doyle S."/>
            <person name="Anderson J.B."/>
            <person name="Grigoriev I.V."/>
            <person name="Gueldener U."/>
            <person name="Muensterkoetter M."/>
            <person name="Nagy L.G."/>
        </authorList>
    </citation>
    <scope>NUCLEOTIDE SEQUENCE [LARGE SCALE GENOMIC DNA]</scope>
    <source>
        <strain evidence="2">Ar21-2</strain>
    </source>
</reference>